<keyword evidence="15" id="KW-0675">Receptor</keyword>
<dbReference type="PANTHER" id="PTHR32444">
    <property type="entry name" value="BULB-TYPE LECTIN DOMAIN-CONTAINING PROTEIN"/>
    <property type="match status" value="1"/>
</dbReference>
<dbReference type="GO" id="GO:0004674">
    <property type="term" value="F:protein serine/threonine kinase activity"/>
    <property type="evidence" value="ECO:0007669"/>
    <property type="project" value="UniProtKB-KW"/>
</dbReference>
<dbReference type="SUPFAM" id="SSF56112">
    <property type="entry name" value="Protein kinase-like (PK-like)"/>
    <property type="match status" value="1"/>
</dbReference>
<dbReference type="Gene3D" id="2.90.10.10">
    <property type="entry name" value="Bulb-type lectin domain"/>
    <property type="match status" value="1"/>
</dbReference>
<dbReference type="GO" id="GO:0048544">
    <property type="term" value="P:recognition of pollen"/>
    <property type="evidence" value="ECO:0007669"/>
    <property type="project" value="InterPro"/>
</dbReference>
<evidence type="ECO:0000256" key="13">
    <source>
        <dbReference type="ARBA" id="ARBA00023136"/>
    </source>
</evidence>
<evidence type="ECO:0000256" key="4">
    <source>
        <dbReference type="ARBA" id="ARBA00022553"/>
    </source>
</evidence>
<keyword evidence="12 20" id="KW-1133">Transmembrane helix</keyword>
<evidence type="ECO:0000256" key="10">
    <source>
        <dbReference type="ARBA" id="ARBA00022777"/>
    </source>
</evidence>
<dbReference type="GO" id="GO:0005886">
    <property type="term" value="C:plasma membrane"/>
    <property type="evidence" value="ECO:0007669"/>
    <property type="project" value="UniProtKB-SubCell"/>
</dbReference>
<dbReference type="Pfam" id="PF00954">
    <property type="entry name" value="S_locus_glycop"/>
    <property type="match status" value="1"/>
</dbReference>
<dbReference type="InterPro" id="IPR000719">
    <property type="entry name" value="Prot_kinase_dom"/>
</dbReference>
<dbReference type="SUPFAM" id="SSF51110">
    <property type="entry name" value="alpha-D-mannose-specific plant lectins"/>
    <property type="match status" value="1"/>
</dbReference>
<dbReference type="Proteomes" id="UP001177003">
    <property type="component" value="Chromosome 7"/>
</dbReference>
<dbReference type="InterPro" id="IPR008271">
    <property type="entry name" value="Ser/Thr_kinase_AS"/>
</dbReference>
<sequence length="851" mass="95308">MEKATIFLLLLVPLNIQSISSLELHTISDSKFLTEGDTLVSPAGLLELGFFRPGSSDNKYVGIWYKKIPVQTVVWVANRNNPIPGDSSGTLKIIQTGNLVLVNDTNDVVWSTNMTSSGKNAIAQLDDSGNLVVSDGIIKNKILWQSFDYPTDTLLPGMKFGRNFLTGKEWGLSSWKSNQDPSPGDYTWTVDTRGYPQNLLRIYGSIKFRGGPWNGVRFSGASGFSKSMIFTTEYVINETEVAFTYYLQNSSVESRFALNSSGQLERYVWVEEAKKWQLILALPKDICDTYNICNAYGSCSILTSQTCGCIDEKRFMPKNQKGWQIADWSGGCVRRTPLDCKNGSDGFVKYTSVKLPDTKSSWFNMSMSLKECEARCLKNCSCMAFANTDIRGGGSGCLMFFNELMDIRVYSEGNGGQDLYIRMASSELVAQNVHAKGRSKMKIIIPAIFLGVVIGLSATWFWYICRKRHHPQPKREGEYSHGGESQSEGMELPLFTFSMIDKATDSFAPENKLGEGGFGPVYKGILEEGQEIAVKRLSKTSSQGLDEFKNEVICISKLQHRNLVRLLGCSIDGNEKLLVYEYMPNRSLDWFIFDKTRSSLLDWPTRFNIIKGIARGLLYLHQDSRLRIIHRDLKASNILLDLDMNPKISDFGIARSFGGNETQANTERVVGTYGYMSPEYALDGIFSIKSDVFSFGVLVLEIVSGKRNRGFVHPEHDNNLIGHAWRMHNEGRTMELIDTTFSKSSDPCEVLRSVEVGLLCVQQSPDDRPEMSSVVLMLGNEGAMLKPKQPAFFTERNFLGPDFSSSTYPTSSTNDVTVTEKKKNIETIHLRLPGVERSPLMRCLHGRLLHA</sequence>
<evidence type="ECO:0000256" key="8">
    <source>
        <dbReference type="ARBA" id="ARBA00022734"/>
    </source>
</evidence>
<evidence type="ECO:0000256" key="3">
    <source>
        <dbReference type="ARBA" id="ARBA00022527"/>
    </source>
</evidence>
<keyword evidence="4" id="KW-0597">Phosphoprotein</keyword>
<keyword evidence="2" id="KW-1003">Cell membrane</keyword>
<dbReference type="FunFam" id="2.90.10.10:FF:000001">
    <property type="entry name" value="G-type lectin S-receptor-like serine/threonine-protein kinase"/>
    <property type="match status" value="1"/>
</dbReference>
<dbReference type="EMBL" id="OX465083">
    <property type="protein sequence ID" value="CAI9295169.1"/>
    <property type="molecule type" value="Genomic_DNA"/>
</dbReference>
<evidence type="ECO:0000256" key="9">
    <source>
        <dbReference type="ARBA" id="ARBA00022741"/>
    </source>
</evidence>
<feature type="chain" id="PRO_5041308825" description="Receptor-like serine/threonine-protein kinase" evidence="21">
    <location>
        <begin position="22"/>
        <end position="851"/>
    </location>
</feature>
<dbReference type="PANTHER" id="PTHR32444:SF183">
    <property type="entry name" value="APPLE DOMAIN-CONTAINING PROTEIN"/>
    <property type="match status" value="1"/>
</dbReference>
<keyword evidence="5 19" id="KW-0808">Transferase</keyword>
<name>A0AA35ZM18_LACSI</name>
<evidence type="ECO:0000259" key="22">
    <source>
        <dbReference type="PROSITE" id="PS50011"/>
    </source>
</evidence>
<keyword evidence="26" id="KW-1185">Reference proteome</keyword>
<dbReference type="PIRSF" id="PIRSF000641">
    <property type="entry name" value="SRK"/>
    <property type="match status" value="1"/>
</dbReference>
<feature type="transmembrane region" description="Helical" evidence="20">
    <location>
        <begin position="443"/>
        <end position="465"/>
    </location>
</feature>
<dbReference type="InterPro" id="IPR024171">
    <property type="entry name" value="SRK-like_kinase"/>
</dbReference>
<dbReference type="FunFam" id="3.30.200.20:FF:000330">
    <property type="entry name" value="G-type lectin S-receptor-like serine/threonine-protein kinase At4g03230"/>
    <property type="match status" value="1"/>
</dbReference>
<dbReference type="InterPro" id="IPR001245">
    <property type="entry name" value="Ser-Thr/Tyr_kinase_cat_dom"/>
</dbReference>
<dbReference type="InterPro" id="IPR003609">
    <property type="entry name" value="Pan_app"/>
</dbReference>
<gene>
    <name evidence="25" type="ORF">LSALG_LOCUS34123</name>
</gene>
<dbReference type="SMART" id="SM00473">
    <property type="entry name" value="PAN_AP"/>
    <property type="match status" value="1"/>
</dbReference>
<comment type="similarity">
    <text evidence="19">Belongs to the protein kinase superfamily. Ser/Thr protein kinase family.</text>
</comment>
<dbReference type="PROSITE" id="PS50948">
    <property type="entry name" value="PAN"/>
    <property type="match status" value="1"/>
</dbReference>
<dbReference type="GO" id="GO:0005524">
    <property type="term" value="F:ATP binding"/>
    <property type="evidence" value="ECO:0007669"/>
    <property type="project" value="UniProtKB-KW"/>
</dbReference>
<dbReference type="Gene3D" id="3.30.200.20">
    <property type="entry name" value="Phosphorylase Kinase, domain 1"/>
    <property type="match status" value="1"/>
</dbReference>
<dbReference type="CDD" id="cd14066">
    <property type="entry name" value="STKc_IRAK"/>
    <property type="match status" value="1"/>
</dbReference>
<keyword evidence="8" id="KW-0430">Lectin</keyword>
<evidence type="ECO:0000256" key="17">
    <source>
        <dbReference type="ARBA" id="ARBA00047899"/>
    </source>
</evidence>
<evidence type="ECO:0000256" key="15">
    <source>
        <dbReference type="ARBA" id="ARBA00023170"/>
    </source>
</evidence>
<dbReference type="GO" id="GO:0030246">
    <property type="term" value="F:carbohydrate binding"/>
    <property type="evidence" value="ECO:0007669"/>
    <property type="project" value="UniProtKB-KW"/>
</dbReference>
<feature type="domain" description="Protein kinase" evidence="22">
    <location>
        <begin position="507"/>
        <end position="792"/>
    </location>
</feature>
<protein>
    <recommendedName>
        <fullName evidence="19">Receptor-like serine/threonine-protein kinase</fullName>
        <ecNumber evidence="19">2.7.11.1</ecNumber>
    </recommendedName>
</protein>
<evidence type="ECO:0000256" key="19">
    <source>
        <dbReference type="PIRNR" id="PIRNR000641"/>
    </source>
</evidence>
<evidence type="ECO:0000256" key="1">
    <source>
        <dbReference type="ARBA" id="ARBA00004251"/>
    </source>
</evidence>
<evidence type="ECO:0000256" key="6">
    <source>
        <dbReference type="ARBA" id="ARBA00022692"/>
    </source>
</evidence>
<accession>A0AA35ZM18</accession>
<evidence type="ECO:0000256" key="21">
    <source>
        <dbReference type="SAM" id="SignalP"/>
    </source>
</evidence>
<evidence type="ECO:0000256" key="7">
    <source>
        <dbReference type="ARBA" id="ARBA00022729"/>
    </source>
</evidence>
<keyword evidence="16" id="KW-0325">Glycoprotein</keyword>
<keyword evidence="9 19" id="KW-0547">Nucleotide-binding</keyword>
<organism evidence="25 26">
    <name type="scientific">Lactuca saligna</name>
    <name type="common">Willowleaf lettuce</name>
    <dbReference type="NCBI Taxonomy" id="75948"/>
    <lineage>
        <taxon>Eukaryota</taxon>
        <taxon>Viridiplantae</taxon>
        <taxon>Streptophyta</taxon>
        <taxon>Embryophyta</taxon>
        <taxon>Tracheophyta</taxon>
        <taxon>Spermatophyta</taxon>
        <taxon>Magnoliopsida</taxon>
        <taxon>eudicotyledons</taxon>
        <taxon>Gunneridae</taxon>
        <taxon>Pentapetalae</taxon>
        <taxon>asterids</taxon>
        <taxon>campanulids</taxon>
        <taxon>Asterales</taxon>
        <taxon>Asteraceae</taxon>
        <taxon>Cichorioideae</taxon>
        <taxon>Cichorieae</taxon>
        <taxon>Lactucinae</taxon>
        <taxon>Lactuca</taxon>
    </lineage>
</organism>
<dbReference type="PROSITE" id="PS50927">
    <property type="entry name" value="BULB_LECTIN"/>
    <property type="match status" value="1"/>
</dbReference>
<evidence type="ECO:0000256" key="5">
    <source>
        <dbReference type="ARBA" id="ARBA00022679"/>
    </source>
</evidence>
<feature type="signal peptide" evidence="21">
    <location>
        <begin position="1"/>
        <end position="21"/>
    </location>
</feature>
<evidence type="ECO:0000256" key="14">
    <source>
        <dbReference type="ARBA" id="ARBA00023157"/>
    </source>
</evidence>
<evidence type="ECO:0000256" key="20">
    <source>
        <dbReference type="SAM" id="Phobius"/>
    </source>
</evidence>
<feature type="domain" description="Apple" evidence="24">
    <location>
        <begin position="340"/>
        <end position="424"/>
    </location>
</feature>
<evidence type="ECO:0000256" key="16">
    <source>
        <dbReference type="ARBA" id="ARBA00023180"/>
    </source>
</evidence>
<dbReference type="PROSITE" id="PS50011">
    <property type="entry name" value="PROTEIN_KINASE_DOM"/>
    <property type="match status" value="1"/>
</dbReference>
<evidence type="ECO:0000256" key="12">
    <source>
        <dbReference type="ARBA" id="ARBA00022989"/>
    </source>
</evidence>
<dbReference type="Pfam" id="PF08276">
    <property type="entry name" value="PAN_2"/>
    <property type="match status" value="1"/>
</dbReference>
<dbReference type="InterPro" id="IPR001480">
    <property type="entry name" value="Bulb-type_lectin_dom"/>
</dbReference>
<evidence type="ECO:0000256" key="2">
    <source>
        <dbReference type="ARBA" id="ARBA00022475"/>
    </source>
</evidence>
<comment type="catalytic activity">
    <reaction evidence="18 19">
        <text>L-seryl-[protein] + ATP = O-phospho-L-seryl-[protein] + ADP + H(+)</text>
        <dbReference type="Rhea" id="RHEA:17989"/>
        <dbReference type="Rhea" id="RHEA-COMP:9863"/>
        <dbReference type="Rhea" id="RHEA-COMP:11604"/>
        <dbReference type="ChEBI" id="CHEBI:15378"/>
        <dbReference type="ChEBI" id="CHEBI:29999"/>
        <dbReference type="ChEBI" id="CHEBI:30616"/>
        <dbReference type="ChEBI" id="CHEBI:83421"/>
        <dbReference type="ChEBI" id="CHEBI:456216"/>
        <dbReference type="EC" id="2.7.11.1"/>
    </reaction>
</comment>
<evidence type="ECO:0000259" key="24">
    <source>
        <dbReference type="PROSITE" id="PS50948"/>
    </source>
</evidence>
<evidence type="ECO:0000256" key="18">
    <source>
        <dbReference type="ARBA" id="ARBA00048679"/>
    </source>
</evidence>
<dbReference type="CDD" id="cd00028">
    <property type="entry name" value="B_lectin"/>
    <property type="match status" value="1"/>
</dbReference>
<reference evidence="25" key="1">
    <citation type="submission" date="2023-04" db="EMBL/GenBank/DDBJ databases">
        <authorList>
            <person name="Vijverberg K."/>
            <person name="Xiong W."/>
            <person name="Schranz E."/>
        </authorList>
    </citation>
    <scope>NUCLEOTIDE SEQUENCE</scope>
</reference>
<dbReference type="InterPro" id="IPR036426">
    <property type="entry name" value="Bulb-type_lectin_dom_sf"/>
</dbReference>
<evidence type="ECO:0000259" key="23">
    <source>
        <dbReference type="PROSITE" id="PS50927"/>
    </source>
</evidence>
<evidence type="ECO:0000256" key="11">
    <source>
        <dbReference type="ARBA" id="ARBA00022840"/>
    </source>
</evidence>
<dbReference type="CDD" id="cd01098">
    <property type="entry name" value="PAN_AP_plant"/>
    <property type="match status" value="1"/>
</dbReference>
<proteinExistence type="inferred from homology"/>
<dbReference type="PROSITE" id="PS00108">
    <property type="entry name" value="PROTEIN_KINASE_ST"/>
    <property type="match status" value="1"/>
</dbReference>
<evidence type="ECO:0000313" key="25">
    <source>
        <dbReference type="EMBL" id="CAI9295169.1"/>
    </source>
</evidence>
<dbReference type="InterPro" id="IPR011009">
    <property type="entry name" value="Kinase-like_dom_sf"/>
</dbReference>
<keyword evidence="10 19" id="KW-0418">Kinase</keyword>
<dbReference type="SMART" id="SM00108">
    <property type="entry name" value="B_lectin"/>
    <property type="match status" value="1"/>
</dbReference>
<dbReference type="SMART" id="SM00220">
    <property type="entry name" value="S_TKc"/>
    <property type="match status" value="1"/>
</dbReference>
<keyword evidence="6 20" id="KW-0812">Transmembrane</keyword>
<dbReference type="AlphaFoldDB" id="A0AA35ZM18"/>
<dbReference type="Gene3D" id="1.10.510.10">
    <property type="entry name" value="Transferase(Phosphotransferase) domain 1"/>
    <property type="match status" value="1"/>
</dbReference>
<keyword evidence="14" id="KW-1015">Disulfide bond</keyword>
<keyword evidence="3 19" id="KW-0723">Serine/threonine-protein kinase</keyword>
<evidence type="ECO:0000313" key="26">
    <source>
        <dbReference type="Proteomes" id="UP001177003"/>
    </source>
</evidence>
<dbReference type="FunFam" id="3.50.4.10:FF:000002">
    <property type="entry name" value="G-type lectin S-receptor-like serine/threonine-protein kinase"/>
    <property type="match status" value="1"/>
</dbReference>
<comment type="subcellular location">
    <subcellularLocation>
        <location evidence="1">Cell membrane</location>
        <topology evidence="1">Single-pass type I membrane protein</topology>
    </subcellularLocation>
</comment>
<dbReference type="Pfam" id="PF07714">
    <property type="entry name" value="PK_Tyr_Ser-Thr"/>
    <property type="match status" value="1"/>
</dbReference>
<dbReference type="FunFam" id="1.10.510.10:FF:000060">
    <property type="entry name" value="G-type lectin S-receptor-like serine/threonine-protein kinase"/>
    <property type="match status" value="1"/>
</dbReference>
<dbReference type="Pfam" id="PF01453">
    <property type="entry name" value="B_lectin"/>
    <property type="match status" value="1"/>
</dbReference>
<feature type="domain" description="Bulb-type lectin" evidence="23">
    <location>
        <begin position="24"/>
        <end position="146"/>
    </location>
</feature>
<dbReference type="EC" id="2.7.11.1" evidence="19"/>
<comment type="catalytic activity">
    <reaction evidence="17 19">
        <text>L-threonyl-[protein] + ATP = O-phospho-L-threonyl-[protein] + ADP + H(+)</text>
        <dbReference type="Rhea" id="RHEA:46608"/>
        <dbReference type="Rhea" id="RHEA-COMP:11060"/>
        <dbReference type="Rhea" id="RHEA-COMP:11605"/>
        <dbReference type="ChEBI" id="CHEBI:15378"/>
        <dbReference type="ChEBI" id="CHEBI:30013"/>
        <dbReference type="ChEBI" id="CHEBI:30616"/>
        <dbReference type="ChEBI" id="CHEBI:61977"/>
        <dbReference type="ChEBI" id="CHEBI:456216"/>
        <dbReference type="EC" id="2.7.11.1"/>
    </reaction>
</comment>
<dbReference type="InterPro" id="IPR000858">
    <property type="entry name" value="S_locus_glycoprot_dom"/>
</dbReference>
<keyword evidence="13 20" id="KW-0472">Membrane</keyword>
<keyword evidence="7 21" id="KW-0732">Signal</keyword>
<keyword evidence="11 19" id="KW-0067">ATP-binding</keyword>